<reference evidence="1" key="1">
    <citation type="submission" date="2021-05" db="EMBL/GenBank/DDBJ databases">
        <authorList>
            <person name="Scholz U."/>
            <person name="Mascher M."/>
            <person name="Fiebig A."/>
        </authorList>
    </citation>
    <scope>NUCLEOTIDE SEQUENCE [LARGE SCALE GENOMIC DNA]</scope>
</reference>
<dbReference type="EnsemblPlants" id="AVESA.00010b.r2.4AG0646510.1">
    <property type="protein sequence ID" value="AVESA.00010b.r2.4AG0646510.1.CDS.1"/>
    <property type="gene ID" value="AVESA.00010b.r2.4AG0646510"/>
</dbReference>
<name>A0ACD5WP03_AVESA</name>
<keyword evidence="2" id="KW-1185">Reference proteome</keyword>
<dbReference type="Proteomes" id="UP001732700">
    <property type="component" value="Chromosome 4A"/>
</dbReference>
<organism evidence="1 2">
    <name type="scientific">Avena sativa</name>
    <name type="common">Oat</name>
    <dbReference type="NCBI Taxonomy" id="4498"/>
    <lineage>
        <taxon>Eukaryota</taxon>
        <taxon>Viridiplantae</taxon>
        <taxon>Streptophyta</taxon>
        <taxon>Embryophyta</taxon>
        <taxon>Tracheophyta</taxon>
        <taxon>Spermatophyta</taxon>
        <taxon>Magnoliopsida</taxon>
        <taxon>Liliopsida</taxon>
        <taxon>Poales</taxon>
        <taxon>Poaceae</taxon>
        <taxon>BOP clade</taxon>
        <taxon>Pooideae</taxon>
        <taxon>Poodae</taxon>
        <taxon>Poeae</taxon>
        <taxon>Poeae Chloroplast Group 1 (Aveneae type)</taxon>
        <taxon>Aveninae</taxon>
        <taxon>Avena</taxon>
    </lineage>
</organism>
<accession>A0ACD5WP03</accession>
<protein>
    <submittedName>
        <fullName evidence="1">Uncharacterized protein</fullName>
    </submittedName>
</protein>
<proteinExistence type="predicted"/>
<evidence type="ECO:0000313" key="2">
    <source>
        <dbReference type="Proteomes" id="UP001732700"/>
    </source>
</evidence>
<evidence type="ECO:0000313" key="1">
    <source>
        <dbReference type="EnsemblPlants" id="AVESA.00010b.r2.4AG0646510.1.CDS.1"/>
    </source>
</evidence>
<reference evidence="1" key="2">
    <citation type="submission" date="2025-09" db="UniProtKB">
        <authorList>
            <consortium name="EnsemblPlants"/>
        </authorList>
    </citation>
    <scope>IDENTIFICATION</scope>
</reference>
<sequence length="270" mass="30359">MFFDDTGLKHSLLSPLLAQGSELVLPPTPLPDKNCVYPNWWIYLPEDGRHDGITLVRLRWFGRKVSTEVYVLGSGGWGIPTTAMTEIEFPHPTPGWKNVLYPFHGKIFMAIADGYTLGLDLTTSRFFTLKHPDGVGSNFMLSYADSGLYLLNAEGFQLSIWLHKLTCDDNGGWLLVDTFCVHEECKRVAGDGWVPRVGDCVDIVAAGDNAEFVFLVHEASNVVLYVHLRSRVVEKVYDKHDSVPRMWPQYEVCISPLMMVWPPVFPALNG</sequence>